<dbReference type="GeneID" id="111162176"/>
<reference evidence="14" key="1">
    <citation type="submission" date="2025-08" db="UniProtKB">
        <authorList>
            <consortium name="RefSeq"/>
        </authorList>
    </citation>
    <scope>IDENTIFICATION</scope>
    <source>
        <tissue evidence="14">Blood</tissue>
    </source>
</reference>
<feature type="domain" description="Mis18" evidence="12">
    <location>
        <begin position="75"/>
        <end position="174"/>
    </location>
</feature>
<accession>A0A2Y9LES7</accession>
<keyword evidence="10" id="KW-0131">Cell cycle</keyword>
<organism evidence="13 14">
    <name type="scientific">Enhydra lutris kenyoni</name>
    <name type="common">northern sea otter</name>
    <dbReference type="NCBI Taxonomy" id="391180"/>
    <lineage>
        <taxon>Eukaryota</taxon>
        <taxon>Metazoa</taxon>
        <taxon>Chordata</taxon>
        <taxon>Craniata</taxon>
        <taxon>Vertebrata</taxon>
        <taxon>Euteleostomi</taxon>
        <taxon>Mammalia</taxon>
        <taxon>Eutheria</taxon>
        <taxon>Laurasiatheria</taxon>
        <taxon>Carnivora</taxon>
        <taxon>Caniformia</taxon>
        <taxon>Musteloidea</taxon>
        <taxon>Mustelidae</taxon>
        <taxon>Lutrinae</taxon>
        <taxon>Enhydra</taxon>
    </lineage>
</organism>
<keyword evidence="11" id="KW-0137">Centromere</keyword>
<keyword evidence="7" id="KW-0498">Mitosis</keyword>
<dbReference type="Pfam" id="PF03226">
    <property type="entry name" value="Yippee-Mis18"/>
    <property type="match status" value="1"/>
</dbReference>
<keyword evidence="4" id="KW-0158">Chromosome</keyword>
<keyword evidence="13" id="KW-1185">Reference proteome</keyword>
<protein>
    <submittedName>
        <fullName evidence="14">Protein Mis18-beta isoform X2</fullName>
    </submittedName>
</protein>
<dbReference type="RefSeq" id="XP_022382109.1">
    <property type="nucleotide sequence ID" value="XM_022526401.1"/>
</dbReference>
<dbReference type="PROSITE" id="PS51793">
    <property type="entry name" value="MIS18"/>
    <property type="match status" value="1"/>
</dbReference>
<dbReference type="GO" id="GO:0000775">
    <property type="term" value="C:chromosome, centromeric region"/>
    <property type="evidence" value="ECO:0007669"/>
    <property type="project" value="UniProtKB-SubCell"/>
</dbReference>
<evidence type="ECO:0000256" key="2">
    <source>
        <dbReference type="ARBA" id="ARBA00004123"/>
    </source>
</evidence>
<keyword evidence="5" id="KW-0132">Cell division</keyword>
<evidence type="ECO:0000256" key="9">
    <source>
        <dbReference type="ARBA" id="ARBA00023242"/>
    </source>
</evidence>
<name>A0A2Y9LES7_ENHLU</name>
<dbReference type="AlphaFoldDB" id="A0A2Y9LES7"/>
<keyword evidence="9" id="KW-0539">Nucleus</keyword>
<evidence type="ECO:0000256" key="8">
    <source>
        <dbReference type="ARBA" id="ARBA00022833"/>
    </source>
</evidence>
<evidence type="ECO:0000256" key="4">
    <source>
        <dbReference type="ARBA" id="ARBA00022454"/>
    </source>
</evidence>
<dbReference type="Proteomes" id="UP000248482">
    <property type="component" value="Unplaced"/>
</dbReference>
<dbReference type="GO" id="GO:0000785">
    <property type="term" value="C:chromatin"/>
    <property type="evidence" value="ECO:0007669"/>
    <property type="project" value="TreeGrafter"/>
</dbReference>
<dbReference type="PANTHER" id="PTHR16431:SF3">
    <property type="entry name" value="PROTEIN MIS18-BETA"/>
    <property type="match status" value="1"/>
</dbReference>
<dbReference type="GO" id="GO:0007059">
    <property type="term" value="P:chromosome segregation"/>
    <property type="evidence" value="ECO:0007669"/>
    <property type="project" value="TreeGrafter"/>
</dbReference>
<evidence type="ECO:0000256" key="10">
    <source>
        <dbReference type="ARBA" id="ARBA00023306"/>
    </source>
</evidence>
<evidence type="ECO:0000256" key="3">
    <source>
        <dbReference type="ARBA" id="ARBA00004584"/>
    </source>
</evidence>
<sequence length="188" mass="20548">MAARPRRHRSRCAQLPGADFCDAAKKTTDKHSCTTSMEWDTQVVNGSSPLGPANLGAEELPSGPRLPSWLQPERCAVFQCAQCYAVLADSVHLAWDLSRSLGAVVFSRVTNNVVLEAPFLVGIDGSLKGSYQLKTKAIVNASEMDIHNLSLPEKVAELKEKIMLAHTHLNSLMKILKEVTPDQPKSKN</sequence>
<evidence type="ECO:0000313" key="13">
    <source>
        <dbReference type="Proteomes" id="UP000248482"/>
    </source>
</evidence>
<evidence type="ECO:0000256" key="1">
    <source>
        <dbReference type="ARBA" id="ARBA00003694"/>
    </source>
</evidence>
<dbReference type="GO" id="GO:0046872">
    <property type="term" value="F:metal ion binding"/>
    <property type="evidence" value="ECO:0007669"/>
    <property type="project" value="UniProtKB-KW"/>
</dbReference>
<evidence type="ECO:0000256" key="7">
    <source>
        <dbReference type="ARBA" id="ARBA00022776"/>
    </source>
</evidence>
<keyword evidence="6" id="KW-0479">Metal-binding</keyword>
<gene>
    <name evidence="14" type="primary">LOC111162176</name>
</gene>
<dbReference type="GO" id="GO:0051301">
    <property type="term" value="P:cell division"/>
    <property type="evidence" value="ECO:0007669"/>
    <property type="project" value="UniProtKB-KW"/>
</dbReference>
<evidence type="ECO:0000313" key="14">
    <source>
        <dbReference type="RefSeq" id="XP_022382109.1"/>
    </source>
</evidence>
<evidence type="ECO:0000256" key="11">
    <source>
        <dbReference type="ARBA" id="ARBA00023328"/>
    </source>
</evidence>
<comment type="function">
    <text evidence="1">Required for recruitment of CENPA to centromeres and normal chromosome segregation during mitosis.</text>
</comment>
<evidence type="ECO:0000256" key="6">
    <source>
        <dbReference type="ARBA" id="ARBA00022723"/>
    </source>
</evidence>
<dbReference type="InterPro" id="IPR004910">
    <property type="entry name" value="Yippee/Mis18/Cereblon"/>
</dbReference>
<dbReference type="InterPro" id="IPR034752">
    <property type="entry name" value="Mis18"/>
</dbReference>
<proteinExistence type="predicted"/>
<dbReference type="GO" id="GO:0034080">
    <property type="term" value="P:CENP-A containing chromatin assembly"/>
    <property type="evidence" value="ECO:0007669"/>
    <property type="project" value="TreeGrafter"/>
</dbReference>
<keyword evidence="8" id="KW-0862">Zinc</keyword>
<evidence type="ECO:0000259" key="12">
    <source>
        <dbReference type="PROSITE" id="PS51793"/>
    </source>
</evidence>
<dbReference type="PANTHER" id="PTHR16431">
    <property type="entry name" value="NEUROGENIC PROTEIN MASTERMIND"/>
    <property type="match status" value="1"/>
</dbReference>
<comment type="subcellular location">
    <subcellularLocation>
        <location evidence="3">Chromosome</location>
        <location evidence="3">Centromere</location>
    </subcellularLocation>
    <subcellularLocation>
        <location evidence="2">Nucleus</location>
    </subcellularLocation>
</comment>
<evidence type="ECO:0000256" key="5">
    <source>
        <dbReference type="ARBA" id="ARBA00022618"/>
    </source>
</evidence>
<dbReference type="GO" id="GO:0005634">
    <property type="term" value="C:nucleus"/>
    <property type="evidence" value="ECO:0007669"/>
    <property type="project" value="UniProtKB-SubCell"/>
</dbReference>